<sequence>FGAKISTRFDEPPYDVEDAVPRSSENIIIELNVDDNPEIGYPVIHLDLNQFFEDDEARDIGGVIQGHVISGGKEIFNEFDGGNGEAGETSQGNVQGRKNMILTDVERWAVYHALLENSVNGKLKKNTTKAVKDMFNIELRTVQRVWKIHKRMSPGSDVDVSTRKARVVNVLSVLKHIFIDKVSWMWPCFAAALEQMWPCFTNRTLVC</sequence>
<dbReference type="OrthoDB" id="1749150at2759"/>
<feature type="domain" description="DUF7769" evidence="1">
    <location>
        <begin position="102"/>
        <end position="151"/>
    </location>
</feature>
<dbReference type="AlphaFoldDB" id="A0A5A7QYG1"/>
<proteinExistence type="predicted"/>
<organism evidence="2 3">
    <name type="scientific">Striga asiatica</name>
    <name type="common">Asiatic witchweed</name>
    <name type="synonym">Buchnera asiatica</name>
    <dbReference type="NCBI Taxonomy" id="4170"/>
    <lineage>
        <taxon>Eukaryota</taxon>
        <taxon>Viridiplantae</taxon>
        <taxon>Streptophyta</taxon>
        <taxon>Embryophyta</taxon>
        <taxon>Tracheophyta</taxon>
        <taxon>Spermatophyta</taxon>
        <taxon>Magnoliopsida</taxon>
        <taxon>eudicotyledons</taxon>
        <taxon>Gunneridae</taxon>
        <taxon>Pentapetalae</taxon>
        <taxon>asterids</taxon>
        <taxon>lamiids</taxon>
        <taxon>Lamiales</taxon>
        <taxon>Orobanchaceae</taxon>
        <taxon>Buchnereae</taxon>
        <taxon>Striga</taxon>
    </lineage>
</organism>
<evidence type="ECO:0000259" key="1">
    <source>
        <dbReference type="Pfam" id="PF24964"/>
    </source>
</evidence>
<accession>A0A5A7QYG1</accession>
<keyword evidence="3" id="KW-1185">Reference proteome</keyword>
<gene>
    <name evidence="2" type="ORF">STAS_27348</name>
</gene>
<feature type="non-terminal residue" evidence="2">
    <location>
        <position position="1"/>
    </location>
</feature>
<dbReference type="Proteomes" id="UP000325081">
    <property type="component" value="Unassembled WGS sequence"/>
</dbReference>
<comment type="caution">
    <text evidence="2">The sequence shown here is derived from an EMBL/GenBank/DDBJ whole genome shotgun (WGS) entry which is preliminary data.</text>
</comment>
<protein>
    <submittedName>
        <fullName evidence="2">Transposon protein</fullName>
    </submittedName>
</protein>
<evidence type="ECO:0000313" key="3">
    <source>
        <dbReference type="Proteomes" id="UP000325081"/>
    </source>
</evidence>
<dbReference type="EMBL" id="BKCP01009070">
    <property type="protein sequence ID" value="GER50062.1"/>
    <property type="molecule type" value="Genomic_DNA"/>
</dbReference>
<dbReference type="PANTHER" id="PTHR33889:SF1">
    <property type="entry name" value="OS03G0834800 PROTEIN"/>
    <property type="match status" value="1"/>
</dbReference>
<dbReference type="PANTHER" id="PTHR33889">
    <property type="entry name" value="OS04G0681850 PROTEIN"/>
    <property type="match status" value="1"/>
</dbReference>
<dbReference type="Pfam" id="PF24964">
    <property type="entry name" value="DUF7769"/>
    <property type="match status" value="1"/>
</dbReference>
<name>A0A5A7QYG1_STRAF</name>
<dbReference type="InterPro" id="IPR056671">
    <property type="entry name" value="DUF7769"/>
</dbReference>
<feature type="non-terminal residue" evidence="2">
    <location>
        <position position="207"/>
    </location>
</feature>
<evidence type="ECO:0000313" key="2">
    <source>
        <dbReference type="EMBL" id="GER50062.1"/>
    </source>
</evidence>
<reference evidence="3" key="1">
    <citation type="journal article" date="2019" name="Curr. Biol.">
        <title>Genome Sequence of Striga asiatica Provides Insight into the Evolution of Plant Parasitism.</title>
        <authorList>
            <person name="Yoshida S."/>
            <person name="Kim S."/>
            <person name="Wafula E.K."/>
            <person name="Tanskanen J."/>
            <person name="Kim Y.M."/>
            <person name="Honaas L."/>
            <person name="Yang Z."/>
            <person name="Spallek T."/>
            <person name="Conn C.E."/>
            <person name="Ichihashi Y."/>
            <person name="Cheong K."/>
            <person name="Cui S."/>
            <person name="Der J.P."/>
            <person name="Gundlach H."/>
            <person name="Jiao Y."/>
            <person name="Hori C."/>
            <person name="Ishida J.K."/>
            <person name="Kasahara H."/>
            <person name="Kiba T."/>
            <person name="Kim M.S."/>
            <person name="Koo N."/>
            <person name="Laohavisit A."/>
            <person name="Lee Y.H."/>
            <person name="Lumba S."/>
            <person name="McCourt P."/>
            <person name="Mortimer J.C."/>
            <person name="Mutuku J.M."/>
            <person name="Nomura T."/>
            <person name="Sasaki-Sekimoto Y."/>
            <person name="Seto Y."/>
            <person name="Wang Y."/>
            <person name="Wakatake T."/>
            <person name="Sakakibara H."/>
            <person name="Demura T."/>
            <person name="Yamaguchi S."/>
            <person name="Yoneyama K."/>
            <person name="Manabe R.I."/>
            <person name="Nelson D.C."/>
            <person name="Schulman A.H."/>
            <person name="Timko M.P."/>
            <person name="dePamphilis C.W."/>
            <person name="Choi D."/>
            <person name="Shirasu K."/>
        </authorList>
    </citation>
    <scope>NUCLEOTIDE SEQUENCE [LARGE SCALE GENOMIC DNA]</scope>
    <source>
        <strain evidence="3">cv. UVA1</strain>
    </source>
</reference>